<comment type="caution">
    <text evidence="1">The sequence shown here is derived from an EMBL/GenBank/DDBJ whole genome shotgun (WGS) entry which is preliminary data.</text>
</comment>
<name>A0ACB9GZJ4_CICIN</name>
<evidence type="ECO:0000313" key="2">
    <source>
        <dbReference type="Proteomes" id="UP001055811"/>
    </source>
</evidence>
<reference evidence="2" key="1">
    <citation type="journal article" date="2022" name="Mol. Ecol. Resour.">
        <title>The genomes of chicory, endive, great burdock and yacon provide insights into Asteraceae palaeo-polyploidization history and plant inulin production.</title>
        <authorList>
            <person name="Fan W."/>
            <person name="Wang S."/>
            <person name="Wang H."/>
            <person name="Wang A."/>
            <person name="Jiang F."/>
            <person name="Liu H."/>
            <person name="Zhao H."/>
            <person name="Xu D."/>
            <person name="Zhang Y."/>
        </authorList>
    </citation>
    <scope>NUCLEOTIDE SEQUENCE [LARGE SCALE GENOMIC DNA]</scope>
    <source>
        <strain evidence="2">cv. Punajuju</strain>
    </source>
</reference>
<sequence>MTRSLTSWFPHDDVACFPDSLFAMNKSNFDLRVVVRISPRPDNYCTYAALADFQYFFTSFLSRDEAFKLISDGCLEHGNGSKAISDQQDSRPGLIDEEPEIVMVEDSDESRPLADDLETTNRVQDVVDDDSIVVQNTDCSPSGKSLAWEVEYSNAPNVPDGYTLAAESTFPIRWMSSLVYFTQMRPSLFLNRITINVEIKVPGDGFLFSLYCMDPAL</sequence>
<protein>
    <submittedName>
        <fullName evidence="1">Uncharacterized protein</fullName>
    </submittedName>
</protein>
<dbReference type="Proteomes" id="UP001055811">
    <property type="component" value="Linkage Group LG01"/>
</dbReference>
<reference evidence="1 2" key="2">
    <citation type="journal article" date="2022" name="Mol. Ecol. Resour.">
        <title>The genomes of chicory, endive, great burdock and yacon provide insights into Asteraceae paleo-polyploidization history and plant inulin production.</title>
        <authorList>
            <person name="Fan W."/>
            <person name="Wang S."/>
            <person name="Wang H."/>
            <person name="Wang A."/>
            <person name="Jiang F."/>
            <person name="Liu H."/>
            <person name="Zhao H."/>
            <person name="Xu D."/>
            <person name="Zhang Y."/>
        </authorList>
    </citation>
    <scope>NUCLEOTIDE SEQUENCE [LARGE SCALE GENOMIC DNA]</scope>
    <source>
        <strain evidence="2">cv. Punajuju</strain>
        <tissue evidence="1">Leaves</tissue>
    </source>
</reference>
<dbReference type="EMBL" id="CM042009">
    <property type="protein sequence ID" value="KAI3788869.1"/>
    <property type="molecule type" value="Genomic_DNA"/>
</dbReference>
<gene>
    <name evidence="1" type="ORF">L2E82_01649</name>
</gene>
<keyword evidence="2" id="KW-1185">Reference proteome</keyword>
<organism evidence="1 2">
    <name type="scientific">Cichorium intybus</name>
    <name type="common">Chicory</name>
    <dbReference type="NCBI Taxonomy" id="13427"/>
    <lineage>
        <taxon>Eukaryota</taxon>
        <taxon>Viridiplantae</taxon>
        <taxon>Streptophyta</taxon>
        <taxon>Embryophyta</taxon>
        <taxon>Tracheophyta</taxon>
        <taxon>Spermatophyta</taxon>
        <taxon>Magnoliopsida</taxon>
        <taxon>eudicotyledons</taxon>
        <taxon>Gunneridae</taxon>
        <taxon>Pentapetalae</taxon>
        <taxon>asterids</taxon>
        <taxon>campanulids</taxon>
        <taxon>Asterales</taxon>
        <taxon>Asteraceae</taxon>
        <taxon>Cichorioideae</taxon>
        <taxon>Cichorieae</taxon>
        <taxon>Cichoriinae</taxon>
        <taxon>Cichorium</taxon>
    </lineage>
</organism>
<accession>A0ACB9GZJ4</accession>
<evidence type="ECO:0000313" key="1">
    <source>
        <dbReference type="EMBL" id="KAI3788869.1"/>
    </source>
</evidence>
<proteinExistence type="predicted"/>